<keyword evidence="3" id="KW-1185">Reference proteome</keyword>
<dbReference type="PANTHER" id="PTHR39175:SF1">
    <property type="entry name" value="FAMILY PROTEIN, PUTATIVE (AFU_ORTHOLOGUE AFUA_3G15060)-RELATED"/>
    <property type="match status" value="1"/>
</dbReference>
<dbReference type="RefSeq" id="WP_069715896.1">
    <property type="nucleotide sequence ID" value="NZ_MJEH01000005.1"/>
</dbReference>
<accession>A0A1E5LJ64</accession>
<dbReference type="PANTHER" id="PTHR39175">
    <property type="entry name" value="FAMILY PROTEIN, PUTATIVE (AFU_ORTHOLOGUE AFUA_3G15060)-RELATED"/>
    <property type="match status" value="1"/>
</dbReference>
<dbReference type="Proteomes" id="UP000095209">
    <property type="component" value="Unassembled WGS sequence"/>
</dbReference>
<reference evidence="2 3" key="1">
    <citation type="submission" date="2016-08" db="EMBL/GenBank/DDBJ databases">
        <title>Genome of Bacillus solimangrovi GH2-4.</title>
        <authorList>
            <person name="Lim S."/>
            <person name="Kim B.-C."/>
        </authorList>
    </citation>
    <scope>NUCLEOTIDE SEQUENCE [LARGE SCALE GENOMIC DNA]</scope>
    <source>
        <strain evidence="2 3">GH2-4</strain>
    </source>
</reference>
<dbReference type="PROSITE" id="PS51819">
    <property type="entry name" value="VOC"/>
    <property type="match status" value="1"/>
</dbReference>
<evidence type="ECO:0000313" key="3">
    <source>
        <dbReference type="Proteomes" id="UP000095209"/>
    </source>
</evidence>
<dbReference type="InterPro" id="IPR029068">
    <property type="entry name" value="Glyas_Bleomycin-R_OHBP_Dase"/>
</dbReference>
<organism evidence="2 3">
    <name type="scientific">Bacillus solimangrovi</name>
    <dbReference type="NCBI Taxonomy" id="1305675"/>
    <lineage>
        <taxon>Bacteria</taxon>
        <taxon>Bacillati</taxon>
        <taxon>Bacillota</taxon>
        <taxon>Bacilli</taxon>
        <taxon>Bacillales</taxon>
        <taxon>Bacillaceae</taxon>
        <taxon>Bacillus</taxon>
    </lineage>
</organism>
<dbReference type="InterPro" id="IPR037523">
    <property type="entry name" value="VOC_core"/>
</dbReference>
<proteinExistence type="predicted"/>
<dbReference type="AlphaFoldDB" id="A0A1E5LJ64"/>
<dbReference type="Gene3D" id="3.10.180.10">
    <property type="entry name" value="2,3-Dihydroxybiphenyl 1,2-Dioxygenase, domain 1"/>
    <property type="match status" value="1"/>
</dbReference>
<dbReference type="Pfam" id="PF00903">
    <property type="entry name" value="Glyoxalase"/>
    <property type="match status" value="1"/>
</dbReference>
<evidence type="ECO:0000259" key="1">
    <source>
        <dbReference type="PROSITE" id="PS51819"/>
    </source>
</evidence>
<evidence type="ECO:0000313" key="2">
    <source>
        <dbReference type="EMBL" id="OEH94127.1"/>
    </source>
</evidence>
<name>A0A1E5LJ64_9BACI</name>
<gene>
    <name evidence="2" type="ORF">BFG57_09790</name>
</gene>
<dbReference type="SUPFAM" id="SSF54593">
    <property type="entry name" value="Glyoxalase/Bleomycin resistance protein/Dihydroxybiphenyl dioxygenase"/>
    <property type="match status" value="1"/>
</dbReference>
<comment type="caution">
    <text evidence="2">The sequence shown here is derived from an EMBL/GenBank/DDBJ whole genome shotgun (WGS) entry which is preliminary data.</text>
</comment>
<dbReference type="STRING" id="1305675.BFG57_09790"/>
<protein>
    <submittedName>
        <fullName evidence="2">Glyoxalase</fullName>
    </submittedName>
</protein>
<dbReference type="EMBL" id="MJEH01000005">
    <property type="protein sequence ID" value="OEH94127.1"/>
    <property type="molecule type" value="Genomic_DNA"/>
</dbReference>
<dbReference type="OrthoDB" id="9813630at2"/>
<feature type="domain" description="VOC" evidence="1">
    <location>
        <begin position="6"/>
        <end position="120"/>
    </location>
</feature>
<dbReference type="InterPro" id="IPR004360">
    <property type="entry name" value="Glyas_Fos-R_dOase_dom"/>
</dbReference>
<sequence>MITFKRIDHVQLCIPLGKEEEARNFYCGILGMKEIEKPDSLKSNGGFWLEAGDIQLHIGTESINENKGKRHPAFEVQDIAAARKHLETAKVKINEEKIIPGIQRFSFYDPFGNRIELLEKVEG</sequence>